<dbReference type="Proteomes" id="UP000814140">
    <property type="component" value="Unassembled WGS sequence"/>
</dbReference>
<proteinExistence type="predicted"/>
<evidence type="ECO:0000313" key="1">
    <source>
        <dbReference type="EMBL" id="KAI0055183.1"/>
    </source>
</evidence>
<reference evidence="1" key="2">
    <citation type="journal article" date="2022" name="New Phytol.">
        <title>Evolutionary transition to the ectomycorrhizal habit in the genomes of a hyperdiverse lineage of mushroom-forming fungi.</title>
        <authorList>
            <person name="Looney B."/>
            <person name="Miyauchi S."/>
            <person name="Morin E."/>
            <person name="Drula E."/>
            <person name="Courty P.E."/>
            <person name="Kohler A."/>
            <person name="Kuo A."/>
            <person name="LaButti K."/>
            <person name="Pangilinan J."/>
            <person name="Lipzen A."/>
            <person name="Riley R."/>
            <person name="Andreopoulos W."/>
            <person name="He G."/>
            <person name="Johnson J."/>
            <person name="Nolan M."/>
            <person name="Tritt A."/>
            <person name="Barry K.W."/>
            <person name="Grigoriev I.V."/>
            <person name="Nagy L.G."/>
            <person name="Hibbett D."/>
            <person name="Henrissat B."/>
            <person name="Matheny P.B."/>
            <person name="Labbe J."/>
            <person name="Martin F.M."/>
        </authorList>
    </citation>
    <scope>NUCLEOTIDE SEQUENCE</scope>
    <source>
        <strain evidence="1">HHB10654</strain>
    </source>
</reference>
<reference evidence="1" key="1">
    <citation type="submission" date="2021-03" db="EMBL/GenBank/DDBJ databases">
        <authorList>
            <consortium name="DOE Joint Genome Institute"/>
            <person name="Ahrendt S."/>
            <person name="Looney B.P."/>
            <person name="Miyauchi S."/>
            <person name="Morin E."/>
            <person name="Drula E."/>
            <person name="Courty P.E."/>
            <person name="Chicoki N."/>
            <person name="Fauchery L."/>
            <person name="Kohler A."/>
            <person name="Kuo A."/>
            <person name="Labutti K."/>
            <person name="Pangilinan J."/>
            <person name="Lipzen A."/>
            <person name="Riley R."/>
            <person name="Andreopoulos W."/>
            <person name="He G."/>
            <person name="Johnson J."/>
            <person name="Barry K.W."/>
            <person name="Grigoriev I.V."/>
            <person name="Nagy L."/>
            <person name="Hibbett D."/>
            <person name="Henrissat B."/>
            <person name="Matheny P.B."/>
            <person name="Labbe J."/>
            <person name="Martin F."/>
        </authorList>
    </citation>
    <scope>NUCLEOTIDE SEQUENCE</scope>
    <source>
        <strain evidence="1">HHB10654</strain>
    </source>
</reference>
<organism evidence="1 2">
    <name type="scientific">Artomyces pyxidatus</name>
    <dbReference type="NCBI Taxonomy" id="48021"/>
    <lineage>
        <taxon>Eukaryota</taxon>
        <taxon>Fungi</taxon>
        <taxon>Dikarya</taxon>
        <taxon>Basidiomycota</taxon>
        <taxon>Agaricomycotina</taxon>
        <taxon>Agaricomycetes</taxon>
        <taxon>Russulales</taxon>
        <taxon>Auriscalpiaceae</taxon>
        <taxon>Artomyces</taxon>
    </lineage>
</organism>
<accession>A0ACB8SFB9</accession>
<sequence>MSATSPSSSMSAPLSPPVKSRSIALFAPPKGGVYRKEDRHTSLSQQPLDGLPLYLRNGGMKGYSPPLLHYGWIVEADVLIQFILNNCPKVVVKTSENFDNDRELDVEWTLSTDYVAPSILKSLGLPSDNKVKLEVLYDSDGRENWGVVVGNNYTGVTGEETRTRLCEIFSPGQKARWFLDIYRWKWTRKTTRRAPKPLQRSPSSSISS</sequence>
<protein>
    <submittedName>
        <fullName evidence="1">Uncharacterized protein</fullName>
    </submittedName>
</protein>
<comment type="caution">
    <text evidence="1">The sequence shown here is derived from an EMBL/GenBank/DDBJ whole genome shotgun (WGS) entry which is preliminary data.</text>
</comment>
<evidence type="ECO:0000313" key="2">
    <source>
        <dbReference type="Proteomes" id="UP000814140"/>
    </source>
</evidence>
<dbReference type="EMBL" id="MU277306">
    <property type="protein sequence ID" value="KAI0055183.1"/>
    <property type="molecule type" value="Genomic_DNA"/>
</dbReference>
<keyword evidence="2" id="KW-1185">Reference proteome</keyword>
<gene>
    <name evidence="1" type="ORF">BV25DRAFT_284966</name>
</gene>
<name>A0ACB8SFB9_9AGAM</name>